<dbReference type="Proteomes" id="UP000037510">
    <property type="component" value="Unassembled WGS sequence"/>
</dbReference>
<organism evidence="1 2">
    <name type="scientific">Operophtera brumata</name>
    <name type="common">Winter moth</name>
    <name type="synonym">Phalaena brumata</name>
    <dbReference type="NCBI Taxonomy" id="104452"/>
    <lineage>
        <taxon>Eukaryota</taxon>
        <taxon>Metazoa</taxon>
        <taxon>Ecdysozoa</taxon>
        <taxon>Arthropoda</taxon>
        <taxon>Hexapoda</taxon>
        <taxon>Insecta</taxon>
        <taxon>Pterygota</taxon>
        <taxon>Neoptera</taxon>
        <taxon>Endopterygota</taxon>
        <taxon>Lepidoptera</taxon>
        <taxon>Glossata</taxon>
        <taxon>Ditrysia</taxon>
        <taxon>Geometroidea</taxon>
        <taxon>Geometridae</taxon>
        <taxon>Larentiinae</taxon>
        <taxon>Operophtera</taxon>
    </lineage>
</organism>
<dbReference type="InterPro" id="IPR029055">
    <property type="entry name" value="Ntn_hydrolases_N"/>
</dbReference>
<keyword evidence="1" id="KW-0808">Transferase</keyword>
<evidence type="ECO:0000313" key="1">
    <source>
        <dbReference type="EMBL" id="KOB73135.1"/>
    </source>
</evidence>
<dbReference type="STRING" id="104452.A0A0L7LCL0"/>
<dbReference type="SUPFAM" id="SSF56235">
    <property type="entry name" value="N-terminal nucleophile aminohydrolases (Ntn hydrolases)"/>
    <property type="match status" value="1"/>
</dbReference>
<dbReference type="PANTHER" id="PTHR43881:SF5">
    <property type="entry name" value="GAMMA-GLUTAMYLTRANSPEPTIDASE"/>
    <property type="match status" value="1"/>
</dbReference>
<dbReference type="EMBL" id="JTDY01001696">
    <property type="protein sequence ID" value="KOB73135.1"/>
    <property type="molecule type" value="Genomic_DNA"/>
</dbReference>
<accession>A0A0L7LCL0</accession>
<dbReference type="InterPro" id="IPR043138">
    <property type="entry name" value="GGT_lsub"/>
</dbReference>
<dbReference type="Gene3D" id="1.10.246.130">
    <property type="match status" value="1"/>
</dbReference>
<proteinExistence type="predicted"/>
<reference evidence="1 2" key="1">
    <citation type="journal article" date="2015" name="Genome Biol. Evol.">
        <title>The genome of winter moth (Operophtera brumata) provides a genomic perspective on sexual dimorphism and phenology.</title>
        <authorList>
            <person name="Derks M.F."/>
            <person name="Smit S."/>
            <person name="Salis L."/>
            <person name="Schijlen E."/>
            <person name="Bossers A."/>
            <person name="Mateman C."/>
            <person name="Pijl A.S."/>
            <person name="de Ridder D."/>
            <person name="Groenen M.A."/>
            <person name="Visser M.E."/>
            <person name="Megens H.J."/>
        </authorList>
    </citation>
    <scope>NUCLEOTIDE SEQUENCE [LARGE SCALE GENOMIC DNA]</scope>
    <source>
        <strain evidence="1">WM2013NL</strain>
        <tissue evidence="1">Head and thorax</tissue>
    </source>
</reference>
<gene>
    <name evidence="1" type="ORF">OBRU01_11201</name>
</gene>
<dbReference type="PRINTS" id="PR01210">
    <property type="entry name" value="GGTRANSPTASE"/>
</dbReference>
<sequence>MQSNVAPKGMVVAPHHLATQSVLAILREGGTAMEAMVSAAATIAVVYPHMNGIGGDGFWLIIPPHGEPIAIEACGVAGSLATPEFFKGFEKIPYTGAKAAVTVAGTVGGWEEALEYVTECGYKRISVNRLLADAIRYAEEGVPVTDSQRCSLENVRSKIRSIEFGKVFLPDGRMPKVGDIFFQKQLANTLRSLAENGLKSFYKGKLAKLIVKDMASLGMPITESDLENYSPIRKIPLRLLHKHGEVFNLPPPTQGAVSLGILGILDKLDIDGKDEGKFIHAAVEATKQTFELRDKYITDPREMTTDPKSLISSGKLFKMANNINLDQASPVGKGKGPGDTIWMGVMDSKGFSVSFIQSIYHEFGSGVVLPNTGILWQNRGVAFTLERNHILSVKPGKKPFHTLNLAVAKLHDGRVMIYGTRGGDGQPQTQAAIFHRYVVQNVDLQTSVSAPRWLYGRTTGDHNDSLRLEGRFNKDTINYLKDRGHEIIILPEYQTSETMGHAGALVRHPSGMMEGAFDPRSNGSAAGF</sequence>
<comment type="caution">
    <text evidence="1">The sequence shown here is derived from an EMBL/GenBank/DDBJ whole genome shotgun (WGS) entry which is preliminary data.</text>
</comment>
<dbReference type="GO" id="GO:0016740">
    <property type="term" value="F:transferase activity"/>
    <property type="evidence" value="ECO:0007669"/>
    <property type="project" value="UniProtKB-KW"/>
</dbReference>
<protein>
    <submittedName>
        <fullName evidence="1">Gamma-glutamyltransferase</fullName>
    </submittedName>
</protein>
<dbReference type="PANTHER" id="PTHR43881">
    <property type="entry name" value="GAMMA-GLUTAMYLTRANSPEPTIDASE (AFU_ORTHOLOGUE AFUA_4G13580)"/>
    <property type="match status" value="1"/>
</dbReference>
<dbReference type="InterPro" id="IPR043137">
    <property type="entry name" value="GGT_ssub_C"/>
</dbReference>
<dbReference type="Gene3D" id="3.60.20.40">
    <property type="match status" value="1"/>
</dbReference>
<evidence type="ECO:0000313" key="2">
    <source>
        <dbReference type="Proteomes" id="UP000037510"/>
    </source>
</evidence>
<dbReference type="Pfam" id="PF01019">
    <property type="entry name" value="G_glu_transpept"/>
    <property type="match status" value="1"/>
</dbReference>
<name>A0A0L7LCL0_OPEBR</name>
<dbReference type="AlphaFoldDB" id="A0A0L7LCL0"/>
<keyword evidence="2" id="KW-1185">Reference proteome</keyword>
<dbReference type="InterPro" id="IPR052896">
    <property type="entry name" value="GGT-like_enzyme"/>
</dbReference>